<keyword evidence="1" id="KW-0378">Hydrolase</keyword>
<evidence type="ECO:0000259" key="2">
    <source>
        <dbReference type="Pfam" id="PF14363"/>
    </source>
</evidence>
<evidence type="ECO:0000313" key="4">
    <source>
        <dbReference type="Proteomes" id="UP000315295"/>
    </source>
</evidence>
<dbReference type="AlphaFoldDB" id="A0A540LKB6"/>
<dbReference type="InterPro" id="IPR025753">
    <property type="entry name" value="AAA_N_dom"/>
</dbReference>
<name>A0A540LKB6_MALBA</name>
<sequence>MIGGMWPQMGSVIASMVFVITIFQRYLPLQLRDHVEGYTQTLVGFVYPYIQITFDEFTNDFRNQSEIYSAIQSYLSTKSSTRATRLKAHDVKDSKSLVLGMADNEEVIDEFRGIKLSWASRKLPTNQTFSFYISSG</sequence>
<evidence type="ECO:0000256" key="1">
    <source>
        <dbReference type="ARBA" id="ARBA00022801"/>
    </source>
</evidence>
<organism evidence="3 4">
    <name type="scientific">Malus baccata</name>
    <name type="common">Siberian crab apple</name>
    <name type="synonym">Pyrus baccata</name>
    <dbReference type="NCBI Taxonomy" id="106549"/>
    <lineage>
        <taxon>Eukaryota</taxon>
        <taxon>Viridiplantae</taxon>
        <taxon>Streptophyta</taxon>
        <taxon>Embryophyta</taxon>
        <taxon>Tracheophyta</taxon>
        <taxon>Spermatophyta</taxon>
        <taxon>Magnoliopsida</taxon>
        <taxon>eudicotyledons</taxon>
        <taxon>Gunneridae</taxon>
        <taxon>Pentapetalae</taxon>
        <taxon>rosids</taxon>
        <taxon>fabids</taxon>
        <taxon>Rosales</taxon>
        <taxon>Rosaceae</taxon>
        <taxon>Amygdaloideae</taxon>
        <taxon>Maleae</taxon>
        <taxon>Malus</taxon>
    </lineage>
</organism>
<dbReference type="Proteomes" id="UP000315295">
    <property type="component" value="Unassembled WGS sequence"/>
</dbReference>
<proteinExistence type="predicted"/>
<keyword evidence="4" id="KW-1185">Reference proteome</keyword>
<dbReference type="GO" id="GO:0016787">
    <property type="term" value="F:hydrolase activity"/>
    <property type="evidence" value="ECO:0007669"/>
    <property type="project" value="UniProtKB-KW"/>
</dbReference>
<dbReference type="EMBL" id="VIEB01000553">
    <property type="protein sequence ID" value="TQD86906.1"/>
    <property type="molecule type" value="Genomic_DNA"/>
</dbReference>
<gene>
    <name evidence="3" type="ORF">C1H46_027523</name>
</gene>
<comment type="caution">
    <text evidence="3">The sequence shown here is derived from an EMBL/GenBank/DDBJ whole genome shotgun (WGS) entry which is preliminary data.</text>
</comment>
<protein>
    <recommendedName>
        <fullName evidence="2">AAA-type ATPase N-terminal domain-containing protein</fullName>
    </recommendedName>
</protein>
<dbReference type="STRING" id="106549.A0A540LKB6"/>
<dbReference type="PANTHER" id="PTHR23070">
    <property type="entry name" value="BCS1 AAA-TYPE ATPASE"/>
    <property type="match status" value="1"/>
</dbReference>
<reference evidence="3 4" key="1">
    <citation type="journal article" date="2019" name="G3 (Bethesda)">
        <title>Sequencing of a Wild Apple (Malus baccata) Genome Unravels the Differences Between Cultivated and Wild Apple Species Regarding Disease Resistance and Cold Tolerance.</title>
        <authorList>
            <person name="Chen X."/>
        </authorList>
    </citation>
    <scope>NUCLEOTIDE SEQUENCE [LARGE SCALE GENOMIC DNA]</scope>
    <source>
        <strain evidence="4">cv. Shandingzi</strain>
        <tissue evidence="3">Leaves</tissue>
    </source>
</reference>
<evidence type="ECO:0000313" key="3">
    <source>
        <dbReference type="EMBL" id="TQD86906.1"/>
    </source>
</evidence>
<dbReference type="InterPro" id="IPR050747">
    <property type="entry name" value="Mitochondrial_chaperone_BCS1"/>
</dbReference>
<dbReference type="Pfam" id="PF14363">
    <property type="entry name" value="AAA_assoc"/>
    <property type="match status" value="1"/>
</dbReference>
<feature type="domain" description="AAA-type ATPase N-terminal" evidence="2">
    <location>
        <begin position="27"/>
        <end position="120"/>
    </location>
</feature>
<accession>A0A540LKB6</accession>